<keyword evidence="1" id="KW-0812">Transmembrane</keyword>
<evidence type="ECO:0000313" key="2">
    <source>
        <dbReference type="EMBL" id="AIQ61658.1"/>
    </source>
</evidence>
<feature type="transmembrane region" description="Helical" evidence="1">
    <location>
        <begin position="12"/>
        <end position="30"/>
    </location>
</feature>
<keyword evidence="1" id="KW-0472">Membrane</keyword>
<dbReference type="KEGG" id="pbd:PBOR_35705"/>
<protein>
    <submittedName>
        <fullName evidence="2">Uncharacterized protein</fullName>
    </submittedName>
</protein>
<name>A0A089LR15_PAEBO</name>
<feature type="transmembrane region" description="Helical" evidence="1">
    <location>
        <begin position="184"/>
        <end position="205"/>
    </location>
</feature>
<dbReference type="HOGENOM" id="CLU_111483_0_0_9"/>
<evidence type="ECO:0000313" key="3">
    <source>
        <dbReference type="Proteomes" id="UP000029518"/>
    </source>
</evidence>
<sequence>MYNLVMKDLKLGVNPWFFALPFILGGLMLIPGWVYFLVPLYFCFLTVPNMFGGFKSQNDLMFSTMMPVTKTDIVKSRITVVVILELMHLVIAMIFSIFTFRLYPHLNYIFYPPHMGFWGLCFIMLAIFNILFISMYYKTSYKYGAATTASTTAAILFAGGAQWLGIQNSWVNNIFYGSGTDNTALQLSILIAGIIIFIACTLIAYKIAVKRFLKVEIL</sequence>
<dbReference type="AlphaFoldDB" id="A0A089LR15"/>
<evidence type="ECO:0000256" key="1">
    <source>
        <dbReference type="SAM" id="Phobius"/>
    </source>
</evidence>
<dbReference type="InterPro" id="IPR025699">
    <property type="entry name" value="ABC2_memb-like"/>
</dbReference>
<dbReference type="RefSeq" id="WP_042218594.1">
    <property type="nucleotide sequence ID" value="NZ_CP009285.1"/>
</dbReference>
<dbReference type="EMBL" id="CP009285">
    <property type="protein sequence ID" value="AIQ61658.1"/>
    <property type="molecule type" value="Genomic_DNA"/>
</dbReference>
<keyword evidence="3" id="KW-1185">Reference proteome</keyword>
<dbReference type="Pfam" id="PF13346">
    <property type="entry name" value="ABC2_membrane_5"/>
    <property type="match status" value="1"/>
</dbReference>
<gene>
    <name evidence="2" type="ORF">PBOR_35705</name>
</gene>
<feature type="transmembrane region" description="Helical" evidence="1">
    <location>
        <begin position="115"/>
        <end position="136"/>
    </location>
</feature>
<feature type="transmembrane region" description="Helical" evidence="1">
    <location>
        <begin position="78"/>
        <end position="103"/>
    </location>
</feature>
<organism evidence="2 3">
    <name type="scientific">Paenibacillus borealis</name>
    <dbReference type="NCBI Taxonomy" id="160799"/>
    <lineage>
        <taxon>Bacteria</taxon>
        <taxon>Bacillati</taxon>
        <taxon>Bacillota</taxon>
        <taxon>Bacilli</taxon>
        <taxon>Bacillales</taxon>
        <taxon>Paenibacillaceae</taxon>
        <taxon>Paenibacillus</taxon>
    </lineage>
</organism>
<feature type="transmembrane region" description="Helical" evidence="1">
    <location>
        <begin position="143"/>
        <end position="164"/>
    </location>
</feature>
<dbReference type="Proteomes" id="UP000029518">
    <property type="component" value="Chromosome"/>
</dbReference>
<reference evidence="2" key="1">
    <citation type="submission" date="2014-08" db="EMBL/GenBank/DDBJ databases">
        <title>Comparative genomics of the Paenibacillus odorifer group.</title>
        <authorList>
            <person name="den Bakker H.C."/>
            <person name="Tsai Y.-C.Y.-C."/>
            <person name="Martin N."/>
            <person name="Korlach J."/>
            <person name="Wiedmann M."/>
        </authorList>
    </citation>
    <scope>NUCLEOTIDE SEQUENCE [LARGE SCALE GENOMIC DNA]</scope>
    <source>
        <strain evidence="2">DSM 13188</strain>
    </source>
</reference>
<accession>A0A089LR15</accession>
<dbReference type="OrthoDB" id="2849101at2"/>
<keyword evidence="1" id="KW-1133">Transmembrane helix</keyword>
<proteinExistence type="predicted"/>